<dbReference type="Proteomes" id="UP000228626">
    <property type="component" value="Unassembled WGS sequence"/>
</dbReference>
<organism evidence="2 3">
    <name type="scientific">Candidatus Falkowbacteria bacterium CG10_big_fil_rev_8_21_14_0_10_43_10</name>
    <dbReference type="NCBI Taxonomy" id="1974567"/>
    <lineage>
        <taxon>Bacteria</taxon>
        <taxon>Candidatus Falkowiibacteriota</taxon>
    </lineage>
</organism>
<evidence type="ECO:0000313" key="3">
    <source>
        <dbReference type="Proteomes" id="UP000228626"/>
    </source>
</evidence>
<comment type="caution">
    <text evidence="2">The sequence shown here is derived from an EMBL/GenBank/DDBJ whole genome shotgun (WGS) entry which is preliminary data.</text>
</comment>
<dbReference type="EMBL" id="PFAR01000037">
    <property type="protein sequence ID" value="PIR93032.1"/>
    <property type="molecule type" value="Genomic_DNA"/>
</dbReference>
<accession>A0A2H0V1U2</accession>
<keyword evidence="1" id="KW-1133">Transmembrane helix</keyword>
<reference evidence="3" key="1">
    <citation type="submission" date="2017-09" db="EMBL/GenBank/DDBJ databases">
        <title>Depth-based differentiation of microbial function through sediment-hosted aquifers and enrichment of novel symbionts in the deep terrestrial subsurface.</title>
        <authorList>
            <person name="Probst A.J."/>
            <person name="Ladd B."/>
            <person name="Jarett J.K."/>
            <person name="Geller-Mcgrath D.E."/>
            <person name="Sieber C.M.K."/>
            <person name="Emerson J.B."/>
            <person name="Anantharaman K."/>
            <person name="Thomas B.C."/>
            <person name="Malmstrom R."/>
            <person name="Stieglmeier M."/>
            <person name="Klingl A."/>
            <person name="Woyke T."/>
            <person name="Ryan C.M."/>
            <person name="Banfield J.F."/>
        </authorList>
    </citation>
    <scope>NUCLEOTIDE SEQUENCE [LARGE SCALE GENOMIC DNA]</scope>
</reference>
<protein>
    <submittedName>
        <fullName evidence="2">Uncharacterized protein</fullName>
    </submittedName>
</protein>
<name>A0A2H0V1U2_9BACT</name>
<evidence type="ECO:0000313" key="2">
    <source>
        <dbReference type="EMBL" id="PIR93032.1"/>
    </source>
</evidence>
<gene>
    <name evidence="2" type="ORF">COT99_03125</name>
</gene>
<evidence type="ECO:0000256" key="1">
    <source>
        <dbReference type="SAM" id="Phobius"/>
    </source>
</evidence>
<feature type="transmembrane region" description="Helical" evidence="1">
    <location>
        <begin position="40"/>
        <end position="64"/>
    </location>
</feature>
<dbReference type="AlphaFoldDB" id="A0A2H0V1U2"/>
<keyword evidence="1" id="KW-0812">Transmembrane</keyword>
<sequence>MILDFSMSVRKIYSSKKYCKNPFFQKRRSRIQGMSGKKKLTIAGMIVLVFVIFNFLFFNSYFLADNIIIEGSERIDEYKVYNIVNKQLQQKRFLFLNQQNIFSFSKRQVKKEILKNYLVDNLEINKNLPKTIKISFNEIIPAAVWCEEEQYYYIDSSLNVLLKIESLEINTNDFIVLKSADRKPQIKTQGVNKKVMVGEEYLRACLGLAKRAKSINLNINNICEINKPEATVDLGVNEGPKIYFNIEDELEKQFKKLEVLLAEKIKGDGLKKLEYIDLRFGEKIYYK</sequence>
<keyword evidence="1" id="KW-0472">Membrane</keyword>
<proteinExistence type="predicted"/>